<dbReference type="RefSeq" id="WP_119514503.1">
    <property type="nucleotide sequence ID" value="NZ_QXFK01000019.1"/>
</dbReference>
<evidence type="ECO:0000256" key="1">
    <source>
        <dbReference type="ARBA" id="ARBA00009405"/>
    </source>
</evidence>
<dbReference type="GO" id="GO:0004419">
    <property type="term" value="F:hydroxymethylglutaryl-CoA lyase activity"/>
    <property type="evidence" value="ECO:0007669"/>
    <property type="project" value="TreeGrafter"/>
</dbReference>
<dbReference type="InterPro" id="IPR013785">
    <property type="entry name" value="Aldolase_TIM"/>
</dbReference>
<name>A0A418NDU7_9SPHN</name>
<dbReference type="AlphaFoldDB" id="A0A418NDU7"/>
<dbReference type="OrthoDB" id="9784013at2"/>
<dbReference type="InterPro" id="IPR000891">
    <property type="entry name" value="PYR_CT"/>
</dbReference>
<gene>
    <name evidence="5" type="ORF">D2V04_14865</name>
</gene>
<proteinExistence type="inferred from homology"/>
<evidence type="ECO:0000313" key="6">
    <source>
        <dbReference type="Proteomes" id="UP000285092"/>
    </source>
</evidence>
<dbReference type="Pfam" id="PF00682">
    <property type="entry name" value="HMGL-like"/>
    <property type="match status" value="1"/>
</dbReference>
<comment type="caution">
    <text evidence="5">The sequence shown here is derived from an EMBL/GenBank/DDBJ whole genome shotgun (WGS) entry which is preliminary data.</text>
</comment>
<organism evidence="5 6">
    <name type="scientific">Pelagerythrobacter aerophilus</name>
    <dbReference type="NCBI Taxonomy" id="2306995"/>
    <lineage>
        <taxon>Bacteria</taxon>
        <taxon>Pseudomonadati</taxon>
        <taxon>Pseudomonadota</taxon>
        <taxon>Alphaproteobacteria</taxon>
        <taxon>Sphingomonadales</taxon>
        <taxon>Erythrobacteraceae</taxon>
        <taxon>Pelagerythrobacter</taxon>
    </lineage>
</organism>
<evidence type="ECO:0000313" key="5">
    <source>
        <dbReference type="EMBL" id="RIV75577.1"/>
    </source>
</evidence>
<dbReference type="Proteomes" id="UP000285092">
    <property type="component" value="Unassembled WGS sequence"/>
</dbReference>
<reference evidence="5 6" key="1">
    <citation type="submission" date="2018-08" db="EMBL/GenBank/DDBJ databases">
        <title>Altererythrobacter sp.Ery1 and Ery12, the genome sequencing of novel strains in genus Alterythrobacter.</title>
        <authorList>
            <person name="Cheng H."/>
            <person name="Wu Y.-H."/>
            <person name="Fang C."/>
            <person name="Xu X.-W."/>
        </authorList>
    </citation>
    <scope>NUCLEOTIDE SEQUENCE [LARGE SCALE GENOMIC DNA]</scope>
    <source>
        <strain evidence="5 6">Ery1</strain>
    </source>
</reference>
<dbReference type="InterPro" id="IPR043594">
    <property type="entry name" value="HMGL"/>
</dbReference>
<comment type="similarity">
    <text evidence="1">Belongs to the HMG-CoA lyase family.</text>
</comment>
<dbReference type="PROSITE" id="PS50991">
    <property type="entry name" value="PYR_CT"/>
    <property type="match status" value="1"/>
</dbReference>
<keyword evidence="6" id="KW-1185">Reference proteome</keyword>
<sequence>MIELVEVSPRDGLQNEPVTLPVDSKVALIERAIAAGARRLEVASFVRPDAVPQMAGAEEVVARLRPGAARYIGLVLNKRGALRALDTNVDEVGFVCVASDTFGMRNQRQTSEQSLAEACDVLNLLRSEKRDAHAMIAVAWGCPFEGPTPRNQVLAMARKLAEAGSLEIGLADTIGVARPSEVEELTRLVKEAVAPLPVRVHLHDTRGMGVANALAAIRGGASILDAAIGGTGGCPFAPGAAGNLATEDLAYALGTDFEIDLDALIDTALWLNGELSRDRVSALVRARMSGGC</sequence>
<dbReference type="EMBL" id="QXFK01000019">
    <property type="protein sequence ID" value="RIV75577.1"/>
    <property type="molecule type" value="Genomic_DNA"/>
</dbReference>
<dbReference type="GO" id="GO:0046872">
    <property type="term" value="F:metal ion binding"/>
    <property type="evidence" value="ECO:0007669"/>
    <property type="project" value="UniProtKB-KW"/>
</dbReference>
<protein>
    <submittedName>
        <fullName evidence="5">Hydroxymethylglutaryl-CoA lyase</fullName>
    </submittedName>
</protein>
<dbReference type="GO" id="GO:0006552">
    <property type="term" value="P:L-leucine catabolic process"/>
    <property type="evidence" value="ECO:0007669"/>
    <property type="project" value="TreeGrafter"/>
</dbReference>
<dbReference type="GO" id="GO:0046951">
    <property type="term" value="P:ketone body biosynthetic process"/>
    <property type="evidence" value="ECO:0007669"/>
    <property type="project" value="TreeGrafter"/>
</dbReference>
<accession>A0A418NDU7</accession>
<evidence type="ECO:0000256" key="3">
    <source>
        <dbReference type="ARBA" id="ARBA00023239"/>
    </source>
</evidence>
<dbReference type="PANTHER" id="PTHR42738">
    <property type="entry name" value="HYDROXYMETHYLGLUTARYL-COA LYASE"/>
    <property type="match status" value="1"/>
</dbReference>
<feature type="domain" description="Pyruvate carboxyltransferase" evidence="4">
    <location>
        <begin position="2"/>
        <end position="265"/>
    </location>
</feature>
<dbReference type="NCBIfam" id="NF004283">
    <property type="entry name" value="PRK05692.1"/>
    <property type="match status" value="1"/>
</dbReference>
<dbReference type="PANTHER" id="PTHR42738:SF7">
    <property type="entry name" value="HYDROXYMETHYLGLUTARYL-COA LYASE"/>
    <property type="match status" value="1"/>
</dbReference>
<evidence type="ECO:0000256" key="2">
    <source>
        <dbReference type="ARBA" id="ARBA00022723"/>
    </source>
</evidence>
<dbReference type="CDD" id="cd07938">
    <property type="entry name" value="DRE_TIM_HMGL"/>
    <property type="match status" value="1"/>
</dbReference>
<evidence type="ECO:0000259" key="4">
    <source>
        <dbReference type="PROSITE" id="PS50991"/>
    </source>
</evidence>
<keyword evidence="3 5" id="KW-0456">Lyase</keyword>
<dbReference type="SUPFAM" id="SSF51569">
    <property type="entry name" value="Aldolase"/>
    <property type="match status" value="1"/>
</dbReference>
<keyword evidence="2" id="KW-0479">Metal-binding</keyword>
<dbReference type="Gene3D" id="3.20.20.70">
    <property type="entry name" value="Aldolase class I"/>
    <property type="match status" value="1"/>
</dbReference>